<dbReference type="InterPro" id="IPR011009">
    <property type="entry name" value="Kinase-like_dom_sf"/>
</dbReference>
<keyword evidence="2" id="KW-0418">Kinase</keyword>
<dbReference type="RefSeq" id="WP_100257663.1">
    <property type="nucleotide sequence ID" value="NZ_CP011797.1"/>
</dbReference>
<dbReference type="SUPFAM" id="SSF56112">
    <property type="entry name" value="Protein kinase-like (PK-like)"/>
    <property type="match status" value="1"/>
</dbReference>
<keyword evidence="2" id="KW-0808">Transferase</keyword>
<evidence type="ECO:0000259" key="1">
    <source>
        <dbReference type="Pfam" id="PF13224"/>
    </source>
</evidence>
<dbReference type="AlphaFoldDB" id="A0A2K8KW81"/>
<reference evidence="2 3" key="1">
    <citation type="journal article" date="2017" name="Environ. Microbiol.">
        <title>Genomic and physiological analyses of 'Reinekea forsetii' reveal a versatile opportunistic lifestyle during spring algae blooms.</title>
        <authorList>
            <person name="Avci B."/>
            <person name="Hahnke R.L."/>
            <person name="Chafee M."/>
            <person name="Fischer T."/>
            <person name="Gruber-Vodicka H."/>
            <person name="Tegetmeyer H.E."/>
            <person name="Harder J."/>
            <person name="Fuchs B.M."/>
            <person name="Amann R.I."/>
            <person name="Teeling H."/>
        </authorList>
    </citation>
    <scope>NUCLEOTIDE SEQUENCE [LARGE SCALE GENOMIC DNA]</scope>
    <source>
        <strain evidence="2 3">Hel1_31_D35</strain>
    </source>
</reference>
<dbReference type="OrthoDB" id="1550523at2"/>
<dbReference type="InterPro" id="IPR025111">
    <property type="entry name" value="DUF4032"/>
</dbReference>
<dbReference type="EMBL" id="CP011797">
    <property type="protein sequence ID" value="ATX77404.1"/>
    <property type="molecule type" value="Genomic_DNA"/>
</dbReference>
<evidence type="ECO:0000313" key="3">
    <source>
        <dbReference type="Proteomes" id="UP000229757"/>
    </source>
</evidence>
<evidence type="ECO:0000313" key="2">
    <source>
        <dbReference type="EMBL" id="ATX77404.1"/>
    </source>
</evidence>
<dbReference type="Pfam" id="PF13224">
    <property type="entry name" value="DUF4032"/>
    <property type="match status" value="1"/>
</dbReference>
<sequence length="412" mass="47543">MKFQIASPSHYFTDLRLPWSRHLNDWPEEYFVEVARGIHRNVVKFISHKDQVYALKELSTPIAQKEYRLLRELQELGLPVVEPVGLVTNRDENVSGSTYLSVAKPRTVDLHNRGLLITNYMVGALPYRNIVQQGISPKQMHQMLDALAELLVRLHLSGFYWGDCSFSNALFKRDAGLMAAYLVDAETGELLDELTDRRREHDLDLAHTNIAGDLMDIEASFGLPGQMDPVDLADSLLDRYNNLWAELTHFEIFNPEDQFLIEKRISRLNDLGFDVEEMEITTVDDGKQVRMVPRVVEHWHHKRRLAALTGFQVQENQARRLLNSLNRYRITLSEQEGRDVPLPVAAYRWISEIFNPSVQNIPIELKGGLDDAEIFHEILEHRWYLSEATHADVGMPFASQSYIDTVLRRRNS</sequence>
<keyword evidence="3" id="KW-1185">Reference proteome</keyword>
<dbReference type="Pfam" id="PF06293">
    <property type="entry name" value="Kdo"/>
    <property type="match status" value="1"/>
</dbReference>
<organism evidence="2 3">
    <name type="scientific">Reinekea forsetii</name>
    <dbReference type="NCBI Taxonomy" id="1336806"/>
    <lineage>
        <taxon>Bacteria</taxon>
        <taxon>Pseudomonadati</taxon>
        <taxon>Pseudomonadota</taxon>
        <taxon>Gammaproteobacteria</taxon>
        <taxon>Oceanospirillales</taxon>
        <taxon>Saccharospirillaceae</taxon>
        <taxon>Reinekea</taxon>
    </lineage>
</organism>
<protein>
    <submittedName>
        <fullName evidence="2">Lipopolysaccharide kinase</fullName>
    </submittedName>
</protein>
<proteinExistence type="predicted"/>
<name>A0A2K8KW81_9GAMM</name>
<dbReference type="GO" id="GO:0016301">
    <property type="term" value="F:kinase activity"/>
    <property type="evidence" value="ECO:0007669"/>
    <property type="project" value="UniProtKB-KW"/>
</dbReference>
<accession>A0A2K8KW81</accession>
<dbReference type="KEGG" id="rfo:REIFOR_02273"/>
<feature type="domain" description="DUF4032" evidence="1">
    <location>
        <begin position="242"/>
        <end position="407"/>
    </location>
</feature>
<dbReference type="Proteomes" id="UP000229757">
    <property type="component" value="Chromosome"/>
</dbReference>
<gene>
    <name evidence="2" type="ORF">REIFOR_02273</name>
</gene>